<reference evidence="4" key="1">
    <citation type="journal article" date="2013" name="PLoS Genet.">
        <title>The genome of Spraguea lophii and the basis of host-microsporidian interactions.</title>
        <authorList>
            <person name="Campbell S.E."/>
            <person name="Williams T.A."/>
            <person name="Yousuf A."/>
            <person name="Soanes D.M."/>
            <person name="Paszkiewicz K.H."/>
            <person name="Williams B.A.P."/>
        </authorList>
    </citation>
    <scope>NUCLEOTIDE SEQUENCE [LARGE SCALE GENOMIC DNA]</scope>
    <source>
        <strain evidence="4">42_110</strain>
    </source>
</reference>
<gene>
    <name evidence="3" type="ORF">SLOPH_2357</name>
</gene>
<comment type="caution">
    <text evidence="3">The sequence shown here is derived from an EMBL/GenBank/DDBJ whole genome shotgun (WGS) entry which is preliminary data.</text>
</comment>
<dbReference type="AlphaFoldDB" id="S7WDK7"/>
<dbReference type="OrthoDB" id="2189602at2759"/>
<dbReference type="OMA" id="ISHEDNV"/>
<protein>
    <recommendedName>
        <fullName evidence="2">NTF2 domain-containing protein</fullName>
    </recommendedName>
</protein>
<dbReference type="VEuPathDB" id="MicrosporidiaDB:SLOPH_2357"/>
<feature type="domain" description="NTF2" evidence="2">
    <location>
        <begin position="16"/>
        <end position="127"/>
    </location>
</feature>
<keyword evidence="1" id="KW-0472">Membrane</keyword>
<evidence type="ECO:0000259" key="2">
    <source>
        <dbReference type="PROSITE" id="PS50177"/>
    </source>
</evidence>
<feature type="transmembrane region" description="Helical" evidence="1">
    <location>
        <begin position="21"/>
        <end position="39"/>
    </location>
</feature>
<dbReference type="PROSITE" id="PS50177">
    <property type="entry name" value="NTF2_DOMAIN"/>
    <property type="match status" value="1"/>
</dbReference>
<dbReference type="HOGENOM" id="CLU_1316291_0_0_1"/>
<keyword evidence="1" id="KW-0812">Transmembrane</keyword>
<evidence type="ECO:0000313" key="4">
    <source>
        <dbReference type="Proteomes" id="UP000014978"/>
    </source>
</evidence>
<dbReference type="EMBL" id="ATCN01000089">
    <property type="protein sequence ID" value="EPR79847.1"/>
    <property type="molecule type" value="Genomic_DNA"/>
</dbReference>
<dbReference type="SUPFAM" id="SSF54427">
    <property type="entry name" value="NTF2-like"/>
    <property type="match status" value="1"/>
</dbReference>
<organism evidence="3 4">
    <name type="scientific">Spraguea lophii (strain 42_110)</name>
    <name type="common">Microsporidian parasite</name>
    <dbReference type="NCBI Taxonomy" id="1358809"/>
    <lineage>
        <taxon>Eukaryota</taxon>
        <taxon>Fungi</taxon>
        <taxon>Fungi incertae sedis</taxon>
        <taxon>Microsporidia</taxon>
        <taxon>Spragueidae</taxon>
        <taxon>Spraguea</taxon>
    </lineage>
</organism>
<dbReference type="STRING" id="1358809.S7WDK7"/>
<keyword evidence="4" id="KW-1185">Reference proteome</keyword>
<dbReference type="Proteomes" id="UP000014978">
    <property type="component" value="Unassembled WGS sequence"/>
</dbReference>
<keyword evidence="1" id="KW-1133">Transmembrane helix</keyword>
<dbReference type="InterPro" id="IPR002075">
    <property type="entry name" value="NTF2_dom"/>
</dbReference>
<dbReference type="InterPro" id="IPR018222">
    <property type="entry name" value="Nuclear_transport_factor_2_euk"/>
</dbReference>
<proteinExistence type="predicted"/>
<evidence type="ECO:0000313" key="3">
    <source>
        <dbReference type="EMBL" id="EPR79847.1"/>
    </source>
</evidence>
<sequence length="241" mass="28491">MFFKKYFFNPMNSRKEIITFLNSYYGALCTSFATVLPFYSRTKLSIAVENGIPDIVTEDYDQKLKLVHKKTLLKVFVSSFDIQECNENILLTVIGQFIYEDKSVKRFSHVFVLENKSFIIKNEICRILDEEILYEKVEEIKHLKNWNEGRLKINRYVKSNRKTIVLLNAKNFDSQKIIDDFMKFGEIVAIEPDNENVLIEFTMIESIDEIIKNNEQLRKKGYTIDMKRKAHGKESKKNLRD</sequence>
<dbReference type="InParanoid" id="S7WDK7"/>
<name>S7WDK7_SPRLO</name>
<dbReference type="Gene3D" id="3.10.450.50">
    <property type="match status" value="1"/>
</dbReference>
<dbReference type="Pfam" id="PF02136">
    <property type="entry name" value="NTF2"/>
    <property type="match status" value="1"/>
</dbReference>
<evidence type="ECO:0000256" key="1">
    <source>
        <dbReference type="SAM" id="Phobius"/>
    </source>
</evidence>
<accession>S7WDK7</accession>
<dbReference type="InterPro" id="IPR032710">
    <property type="entry name" value="NTF2-like_dom_sf"/>
</dbReference>